<dbReference type="EC" id="3.4.24.-" evidence="8"/>
<evidence type="ECO:0000313" key="9">
    <source>
        <dbReference type="Proteomes" id="UP001595444"/>
    </source>
</evidence>
<dbReference type="Proteomes" id="UP001595444">
    <property type="component" value="Unassembled WGS sequence"/>
</dbReference>
<evidence type="ECO:0000256" key="2">
    <source>
        <dbReference type="ARBA" id="ARBA00022670"/>
    </source>
</evidence>
<keyword evidence="9" id="KW-1185">Reference proteome</keyword>
<sequence length="469" mass="52012">MRLNSALIKYFIVFAFLWMPAGKTHAQSILRDAETEEFLNEISKPLFIAAGLNPESVKIYLLSDKSLNAFVTGGQNIFIHSGLFMEADNVDQLIGVIAHETGHISGGHLSRIGDAVSVATNTSIISMVLGAAAILAGSPDAGMGMFMAGQSMAQGQFLAYTRVQESTADQAGATFLEKSGYSGIGLIEFFEKLRHQEILSQARQDPYVRSHPLTGTRIQSLRAVVSQSPYYNKGPDPVLNEEFNRLKAKLFGYITNPTITLRKYPLSDTSIAAHYARVYAYHKALEWDLALKEADALIEKEPHNPFFYEIKGQILFENGHVEQSLPIFESAVAYAPHEPLVATALGQAMVSLEKEDMMEKAIPILEDATRIDPGNTFAWFNLAKAYSWIGQDAKASLATAERFFSAGVPPQAMMHARRAMEGFKPGTPEHLRAQDIFFVSQEATERMERQRGRQRLNVTFGQQQELLKE</sequence>
<gene>
    <name evidence="8" type="ORF">ACFOKA_03390</name>
</gene>
<dbReference type="EMBL" id="JBHRSL010000002">
    <property type="protein sequence ID" value="MFC3050944.1"/>
    <property type="molecule type" value="Genomic_DNA"/>
</dbReference>
<keyword evidence="5" id="KW-0862">Zinc</keyword>
<dbReference type="Gene3D" id="3.30.2010.10">
    <property type="entry name" value="Metalloproteases ('zincins'), catalytic domain"/>
    <property type="match status" value="1"/>
</dbReference>
<evidence type="ECO:0000256" key="3">
    <source>
        <dbReference type="ARBA" id="ARBA00022723"/>
    </source>
</evidence>
<dbReference type="CDD" id="cd07324">
    <property type="entry name" value="M48C_Oma1-like"/>
    <property type="match status" value="1"/>
</dbReference>
<comment type="cofactor">
    <cofactor evidence="1">
        <name>Zn(2+)</name>
        <dbReference type="ChEBI" id="CHEBI:29105"/>
    </cofactor>
</comment>
<evidence type="ECO:0000256" key="4">
    <source>
        <dbReference type="ARBA" id="ARBA00022801"/>
    </source>
</evidence>
<evidence type="ECO:0000256" key="5">
    <source>
        <dbReference type="ARBA" id="ARBA00022833"/>
    </source>
</evidence>
<dbReference type="SUPFAM" id="SSF48452">
    <property type="entry name" value="TPR-like"/>
    <property type="match status" value="1"/>
</dbReference>
<reference evidence="9" key="1">
    <citation type="journal article" date="2019" name="Int. J. Syst. Evol. Microbiol.">
        <title>The Global Catalogue of Microorganisms (GCM) 10K type strain sequencing project: providing services to taxonomists for standard genome sequencing and annotation.</title>
        <authorList>
            <consortium name="The Broad Institute Genomics Platform"/>
            <consortium name="The Broad Institute Genome Sequencing Center for Infectious Disease"/>
            <person name="Wu L."/>
            <person name="Ma J."/>
        </authorList>
    </citation>
    <scope>NUCLEOTIDE SEQUENCE [LARGE SCALE GENOMIC DNA]</scope>
    <source>
        <strain evidence="9">KCTC 62164</strain>
    </source>
</reference>
<comment type="caution">
    <text evidence="8">The sequence shown here is derived from an EMBL/GenBank/DDBJ whole genome shotgun (WGS) entry which is preliminary data.</text>
</comment>
<dbReference type="PANTHER" id="PTHR22726">
    <property type="entry name" value="METALLOENDOPEPTIDASE OMA1"/>
    <property type="match status" value="1"/>
</dbReference>
<dbReference type="InterPro" id="IPR051156">
    <property type="entry name" value="Mito/Outer_Membr_Metalloprot"/>
</dbReference>
<dbReference type="RefSeq" id="WP_194212310.1">
    <property type="nucleotide sequence ID" value="NZ_CP061205.1"/>
</dbReference>
<keyword evidence="4 8" id="KW-0378">Hydrolase</keyword>
<organism evidence="8 9">
    <name type="scientific">Kordiimonas pumila</name>
    <dbReference type="NCBI Taxonomy" id="2161677"/>
    <lineage>
        <taxon>Bacteria</taxon>
        <taxon>Pseudomonadati</taxon>
        <taxon>Pseudomonadota</taxon>
        <taxon>Alphaproteobacteria</taxon>
        <taxon>Kordiimonadales</taxon>
        <taxon>Kordiimonadaceae</taxon>
        <taxon>Kordiimonas</taxon>
    </lineage>
</organism>
<evidence type="ECO:0000259" key="7">
    <source>
        <dbReference type="Pfam" id="PF01435"/>
    </source>
</evidence>
<keyword evidence="3" id="KW-0479">Metal-binding</keyword>
<evidence type="ECO:0000256" key="1">
    <source>
        <dbReference type="ARBA" id="ARBA00001947"/>
    </source>
</evidence>
<name>A0ABV7D1B7_9PROT</name>
<keyword evidence="6 8" id="KW-0482">Metalloprotease</keyword>
<dbReference type="GO" id="GO:0008237">
    <property type="term" value="F:metallopeptidase activity"/>
    <property type="evidence" value="ECO:0007669"/>
    <property type="project" value="UniProtKB-KW"/>
</dbReference>
<protein>
    <submittedName>
        <fullName evidence="8">M48 family metalloprotease</fullName>
        <ecNumber evidence="8">3.4.24.-</ecNumber>
    </submittedName>
</protein>
<dbReference type="InterPro" id="IPR011990">
    <property type="entry name" value="TPR-like_helical_dom_sf"/>
</dbReference>
<accession>A0ABV7D1B7</accession>
<dbReference type="InterPro" id="IPR001915">
    <property type="entry name" value="Peptidase_M48"/>
</dbReference>
<proteinExistence type="predicted"/>
<dbReference type="PANTHER" id="PTHR22726:SF1">
    <property type="entry name" value="METALLOENDOPEPTIDASE OMA1, MITOCHONDRIAL"/>
    <property type="match status" value="1"/>
</dbReference>
<feature type="domain" description="Peptidase M48" evidence="7">
    <location>
        <begin position="37"/>
        <end position="223"/>
    </location>
</feature>
<evidence type="ECO:0000256" key="6">
    <source>
        <dbReference type="ARBA" id="ARBA00023049"/>
    </source>
</evidence>
<evidence type="ECO:0000313" key="8">
    <source>
        <dbReference type="EMBL" id="MFC3050944.1"/>
    </source>
</evidence>
<keyword evidence="2" id="KW-0645">Protease</keyword>
<dbReference type="Gene3D" id="1.25.40.10">
    <property type="entry name" value="Tetratricopeptide repeat domain"/>
    <property type="match status" value="1"/>
</dbReference>
<dbReference type="Pfam" id="PF01435">
    <property type="entry name" value="Peptidase_M48"/>
    <property type="match status" value="1"/>
</dbReference>